<reference evidence="1 2" key="1">
    <citation type="journal article" date="2015" name="Nature">
        <title>rRNA introns, odd ribosomes, and small enigmatic genomes across a large radiation of phyla.</title>
        <authorList>
            <person name="Brown C.T."/>
            <person name="Hug L.A."/>
            <person name="Thomas B.C."/>
            <person name="Sharon I."/>
            <person name="Castelle C.J."/>
            <person name="Singh A."/>
            <person name="Wilkins M.J."/>
            <person name="Williams K.H."/>
            <person name="Banfield J.F."/>
        </authorList>
    </citation>
    <scope>NUCLEOTIDE SEQUENCE [LARGE SCALE GENOMIC DNA]</scope>
</reference>
<dbReference type="EMBL" id="LBQX01000010">
    <property type="protein sequence ID" value="KKP86937.1"/>
    <property type="molecule type" value="Genomic_DNA"/>
</dbReference>
<organism evidence="1 2">
    <name type="scientific">Candidatus Roizmanbacteria bacterium GW2011_GWA2_35_8</name>
    <dbReference type="NCBI Taxonomy" id="1618479"/>
    <lineage>
        <taxon>Bacteria</taxon>
        <taxon>Candidatus Roizmaniibacteriota</taxon>
    </lineage>
</organism>
<evidence type="ECO:0000313" key="1">
    <source>
        <dbReference type="EMBL" id="KKP86937.1"/>
    </source>
</evidence>
<dbReference type="AlphaFoldDB" id="A0A0G0G5B4"/>
<gene>
    <name evidence="1" type="ORF">UR89_C0010G0008</name>
</gene>
<name>A0A0G0G5B4_9BACT</name>
<proteinExistence type="predicted"/>
<accession>A0A0G0G5B4</accession>
<evidence type="ECO:0000313" key="2">
    <source>
        <dbReference type="Proteomes" id="UP000034536"/>
    </source>
</evidence>
<sequence>MKQVTFQNLKTVVSNQRIYYWYIQQETIRNASKAKFKKGYLLKVH</sequence>
<dbReference type="Proteomes" id="UP000034536">
    <property type="component" value="Unassembled WGS sequence"/>
</dbReference>
<protein>
    <submittedName>
        <fullName evidence="1">Uncharacterized protein</fullName>
    </submittedName>
</protein>
<comment type="caution">
    <text evidence="1">The sequence shown here is derived from an EMBL/GenBank/DDBJ whole genome shotgun (WGS) entry which is preliminary data.</text>
</comment>